<evidence type="ECO:0000259" key="1">
    <source>
        <dbReference type="Pfam" id="PF20376"/>
    </source>
</evidence>
<dbReference type="Pfam" id="PF20376">
    <property type="entry name" value="DUF6671"/>
    <property type="match status" value="1"/>
</dbReference>
<dbReference type="EMBL" id="MRCB01000015">
    <property type="protein sequence ID" value="OKH22150.1"/>
    <property type="molecule type" value="Genomic_DNA"/>
</dbReference>
<gene>
    <name evidence="2" type="ORF">NIES593_13180</name>
</gene>
<dbReference type="AlphaFoldDB" id="A0A1U7HEZ9"/>
<evidence type="ECO:0000313" key="3">
    <source>
        <dbReference type="Proteomes" id="UP000186868"/>
    </source>
</evidence>
<proteinExistence type="predicted"/>
<dbReference type="Proteomes" id="UP000186868">
    <property type="component" value="Unassembled WGS sequence"/>
</dbReference>
<name>A0A1U7HEZ9_9CYAN</name>
<dbReference type="InterPro" id="IPR046612">
    <property type="entry name" value="DUF6671"/>
</dbReference>
<sequence length="287" mass="32419">MSRISWFKNRLAILATMHQKERVIAPLLETELNLQVIVPSQFDTDRFGTFTREIKRVGTQIEAARLKAQKVLEFTGETIAIASEGSFYPHPAFPFLSCDREIVLLIDKTNQLEIIGQEITTETNHNHQQVRSIEAALEFAQKVGFPEHGLVVMASQNSTEKEEIIKGIITQEKLIESVEIFLKKSPTKTIHIETDMRAMYNPTRMKAIAKATHNLIEKLNRFCPQCSAPGFDIVERLSGLPCGWCSSPTSLIRAAIYQCQKCNYRQETLSPDGVETADPSYCPYCNP</sequence>
<keyword evidence="3" id="KW-1185">Reference proteome</keyword>
<organism evidence="2 3">
    <name type="scientific">Hydrococcus rivularis NIES-593</name>
    <dbReference type="NCBI Taxonomy" id="1921803"/>
    <lineage>
        <taxon>Bacteria</taxon>
        <taxon>Bacillati</taxon>
        <taxon>Cyanobacteriota</taxon>
        <taxon>Cyanophyceae</taxon>
        <taxon>Pleurocapsales</taxon>
        <taxon>Hydrococcaceae</taxon>
        <taxon>Hydrococcus</taxon>
    </lineage>
</organism>
<reference evidence="2 3" key="1">
    <citation type="submission" date="2016-11" db="EMBL/GenBank/DDBJ databases">
        <title>Draft Genome Sequences of Nine Cyanobacterial Strains from Diverse Habitats.</title>
        <authorList>
            <person name="Zhu T."/>
            <person name="Hou S."/>
            <person name="Lu X."/>
            <person name="Hess W.R."/>
        </authorList>
    </citation>
    <scope>NUCLEOTIDE SEQUENCE [LARGE SCALE GENOMIC DNA]</scope>
    <source>
        <strain evidence="2 3">NIES-593</strain>
    </source>
</reference>
<evidence type="ECO:0000313" key="2">
    <source>
        <dbReference type="EMBL" id="OKH22150.1"/>
    </source>
</evidence>
<dbReference type="RefSeq" id="WP_073600028.1">
    <property type="nucleotide sequence ID" value="NZ_MRCB01000015.1"/>
</dbReference>
<accession>A0A1U7HEZ9</accession>
<feature type="domain" description="DUF6671" evidence="1">
    <location>
        <begin position="67"/>
        <end position="287"/>
    </location>
</feature>
<dbReference type="STRING" id="1921803.NIES593_13180"/>
<dbReference type="OrthoDB" id="9793837at2"/>
<protein>
    <recommendedName>
        <fullName evidence="1">DUF6671 domain-containing protein</fullName>
    </recommendedName>
</protein>
<comment type="caution">
    <text evidence="2">The sequence shown here is derived from an EMBL/GenBank/DDBJ whole genome shotgun (WGS) entry which is preliminary data.</text>
</comment>